<dbReference type="GO" id="GO:0055088">
    <property type="term" value="P:lipid homeostasis"/>
    <property type="evidence" value="ECO:0007669"/>
    <property type="project" value="InterPro"/>
</dbReference>
<keyword evidence="5" id="KW-1185">Reference proteome</keyword>
<proteinExistence type="predicted"/>
<dbReference type="InParanoid" id="F9X5E9"/>
<sequence length="470" mass="52031">MATPLDEMSDLEKLESGLLELDPSPIDSPELPSTPKDFPTRRSTTTNSLGLNTSTTHSAIWYLARLHKYSSYAFSVFATFHIANTSLIPLLTQSVPASEPYLLLTRPYYQGFPMEPLLVTIPIYTHVLSGLAIRVLRRNQNAARYGDAHSQENKAVFFTHFWPKVSGIAKLGYPLAVLVTGHMAINRWIPRKHLGGSVELAYVSHAFARHPIVAYAGFAALMGVGVFHVTWGWAKWLGWTPGQVVTQTGYEREVARKRRWYAVNGVAAGVLAVWMAGAFGVVARGGEALGRRCTSEVFQKMSVAAGLSRREPRIRADYVEYATELIIANMIVNGFSLMPYKTASAGILKGQIDPQNQCQWLCVQLRRNDAEGAAIAVLIVYCLLALVHVLYNLFFDPIFSGTWDTVSELTARSLNPDRITYMENTGAGIHSKHSLKGNVQVRVKDDDRLEIVFPDTMGGSEIVVPGKAYR</sequence>
<gene>
    <name evidence="4" type="ORF">MYCGRDRAFT_108397</name>
</gene>
<dbReference type="InterPro" id="IPR012472">
    <property type="entry name" value="MCP1_TM"/>
</dbReference>
<feature type="transmembrane region" description="Helical" evidence="2">
    <location>
        <begin position="116"/>
        <end position="136"/>
    </location>
</feature>
<dbReference type="PANTHER" id="PTHR38409:SF1">
    <property type="entry name" value="MITOCHONDRIAL ADAPTER PROTEIN MCP1"/>
    <property type="match status" value="1"/>
</dbReference>
<dbReference type="OrthoDB" id="10259513at2759"/>
<keyword evidence="2" id="KW-0812">Transmembrane</keyword>
<dbReference type="PANTHER" id="PTHR38409">
    <property type="entry name" value="MDM10-COMPLEMENTING PROTEIN 1"/>
    <property type="match status" value="1"/>
</dbReference>
<dbReference type="EMBL" id="CM001198">
    <property type="protein sequence ID" value="EGP89636.1"/>
    <property type="molecule type" value="Genomic_DNA"/>
</dbReference>
<organism evidence="4 5">
    <name type="scientific">Zymoseptoria tritici (strain CBS 115943 / IPO323)</name>
    <name type="common">Speckled leaf blotch fungus</name>
    <name type="synonym">Septoria tritici</name>
    <dbReference type="NCBI Taxonomy" id="336722"/>
    <lineage>
        <taxon>Eukaryota</taxon>
        <taxon>Fungi</taxon>
        <taxon>Dikarya</taxon>
        <taxon>Ascomycota</taxon>
        <taxon>Pezizomycotina</taxon>
        <taxon>Dothideomycetes</taxon>
        <taxon>Dothideomycetidae</taxon>
        <taxon>Mycosphaerellales</taxon>
        <taxon>Mycosphaerellaceae</taxon>
        <taxon>Zymoseptoria</taxon>
    </lineage>
</organism>
<dbReference type="RefSeq" id="XP_003854660.1">
    <property type="nucleotide sequence ID" value="XM_003854612.1"/>
</dbReference>
<name>F9X5E9_ZYMTI</name>
<evidence type="ECO:0000313" key="5">
    <source>
        <dbReference type="Proteomes" id="UP000008062"/>
    </source>
</evidence>
<feature type="transmembrane region" description="Helical" evidence="2">
    <location>
        <begin position="72"/>
        <end position="96"/>
    </location>
</feature>
<evidence type="ECO:0000256" key="1">
    <source>
        <dbReference type="SAM" id="MobiDB-lite"/>
    </source>
</evidence>
<dbReference type="eggNOG" id="ENOG502RXPK">
    <property type="taxonomic scope" value="Eukaryota"/>
</dbReference>
<dbReference type="GO" id="GO:0005741">
    <property type="term" value="C:mitochondrial outer membrane"/>
    <property type="evidence" value="ECO:0007669"/>
    <property type="project" value="TreeGrafter"/>
</dbReference>
<dbReference type="KEGG" id="ztr:MYCGRDRAFT_108397"/>
<feature type="transmembrane region" description="Helical" evidence="2">
    <location>
        <begin position="212"/>
        <end position="234"/>
    </location>
</feature>
<feature type="transmembrane region" description="Helical" evidence="2">
    <location>
        <begin position="373"/>
        <end position="394"/>
    </location>
</feature>
<dbReference type="AlphaFoldDB" id="F9X5E9"/>
<evidence type="ECO:0000313" key="4">
    <source>
        <dbReference type="EMBL" id="EGP89636.1"/>
    </source>
</evidence>
<dbReference type="Proteomes" id="UP000008062">
    <property type="component" value="Chromosome 3"/>
</dbReference>
<protein>
    <recommendedName>
        <fullName evidence="3">Mitochondrial adapter protein MCP1 transmembrane domain-containing protein</fullName>
    </recommendedName>
</protein>
<accession>F9X5E9</accession>
<feature type="domain" description="Mitochondrial adapter protein MCP1 transmembrane" evidence="3">
    <location>
        <begin position="178"/>
        <end position="287"/>
    </location>
</feature>
<feature type="region of interest" description="Disordered" evidence="1">
    <location>
        <begin position="19"/>
        <end position="50"/>
    </location>
</feature>
<dbReference type="GeneID" id="13395847"/>
<keyword evidence="2" id="KW-1133">Transmembrane helix</keyword>
<dbReference type="Pfam" id="PF07950">
    <property type="entry name" value="MCP1_TM"/>
    <property type="match status" value="1"/>
</dbReference>
<evidence type="ECO:0000259" key="3">
    <source>
        <dbReference type="Pfam" id="PF07950"/>
    </source>
</evidence>
<evidence type="ECO:0000256" key="2">
    <source>
        <dbReference type="SAM" id="Phobius"/>
    </source>
</evidence>
<keyword evidence="2" id="KW-0472">Membrane</keyword>
<dbReference type="HOGENOM" id="CLU_581673_0_0_1"/>
<feature type="transmembrane region" description="Helical" evidence="2">
    <location>
        <begin position="260"/>
        <end position="282"/>
    </location>
</feature>
<dbReference type="InterPro" id="IPR039960">
    <property type="entry name" value="MCP1"/>
</dbReference>
<dbReference type="GO" id="GO:0007005">
    <property type="term" value="P:mitochondrion organization"/>
    <property type="evidence" value="ECO:0007669"/>
    <property type="project" value="TreeGrafter"/>
</dbReference>
<reference evidence="4 5" key="1">
    <citation type="journal article" date="2011" name="PLoS Genet.">
        <title>Finished genome of the fungal wheat pathogen Mycosphaerella graminicola reveals dispensome structure, chromosome plasticity, and stealth pathogenesis.</title>
        <authorList>
            <person name="Goodwin S.B."/>
            <person name="Ben M'barek S."/>
            <person name="Dhillon B."/>
            <person name="Wittenberg A.H.J."/>
            <person name="Crane C.F."/>
            <person name="Hane J.K."/>
            <person name="Foster A.J."/>
            <person name="Van der Lee T.A.J."/>
            <person name="Grimwood J."/>
            <person name="Aerts A."/>
            <person name="Antoniw J."/>
            <person name="Bailey A."/>
            <person name="Bluhm B."/>
            <person name="Bowler J."/>
            <person name="Bristow J."/>
            <person name="van der Burgt A."/>
            <person name="Canto-Canche B."/>
            <person name="Churchill A.C.L."/>
            <person name="Conde-Ferraez L."/>
            <person name="Cools H.J."/>
            <person name="Coutinho P.M."/>
            <person name="Csukai M."/>
            <person name="Dehal P."/>
            <person name="De Wit P."/>
            <person name="Donzelli B."/>
            <person name="van de Geest H.C."/>
            <person name="van Ham R.C.H.J."/>
            <person name="Hammond-Kosack K.E."/>
            <person name="Henrissat B."/>
            <person name="Kilian A."/>
            <person name="Kobayashi A.K."/>
            <person name="Koopmann E."/>
            <person name="Kourmpetis Y."/>
            <person name="Kuzniar A."/>
            <person name="Lindquist E."/>
            <person name="Lombard V."/>
            <person name="Maliepaard C."/>
            <person name="Martins N."/>
            <person name="Mehrabi R."/>
            <person name="Nap J.P.H."/>
            <person name="Ponomarenko A."/>
            <person name="Rudd J.J."/>
            <person name="Salamov A."/>
            <person name="Schmutz J."/>
            <person name="Schouten H.J."/>
            <person name="Shapiro H."/>
            <person name="Stergiopoulos I."/>
            <person name="Torriani S.F.F."/>
            <person name="Tu H."/>
            <person name="de Vries R.P."/>
            <person name="Waalwijk C."/>
            <person name="Ware S.B."/>
            <person name="Wiebenga A."/>
            <person name="Zwiers L.-H."/>
            <person name="Oliver R.P."/>
            <person name="Grigoriev I.V."/>
            <person name="Kema G.H.J."/>
        </authorList>
    </citation>
    <scope>NUCLEOTIDE SEQUENCE [LARGE SCALE GENOMIC DNA]</scope>
    <source>
        <strain evidence="5">CBS 115943 / IPO323</strain>
    </source>
</reference>
<dbReference type="OMA" id="GWEAKGW"/>